<dbReference type="InterPro" id="IPR013830">
    <property type="entry name" value="SGNH_hydro"/>
</dbReference>
<dbReference type="InterPro" id="IPR051532">
    <property type="entry name" value="Ester_Hydrolysis_Enzymes"/>
</dbReference>
<organism evidence="2 3">
    <name type="scientific">Bacillus rhizoplanae</name>
    <dbReference type="NCBI Taxonomy" id="2880966"/>
    <lineage>
        <taxon>Bacteria</taxon>
        <taxon>Bacillati</taxon>
        <taxon>Bacillota</taxon>
        <taxon>Bacilli</taxon>
        <taxon>Bacillales</taxon>
        <taxon>Bacillaceae</taxon>
        <taxon>Bacillus</taxon>
    </lineage>
</organism>
<feature type="domain" description="SGNH hydrolase-type esterase" evidence="1">
    <location>
        <begin position="54"/>
        <end position="241"/>
    </location>
</feature>
<proteinExistence type="predicted"/>
<dbReference type="PANTHER" id="PTHR30383">
    <property type="entry name" value="THIOESTERASE 1/PROTEASE 1/LYSOPHOSPHOLIPASE L1"/>
    <property type="match status" value="1"/>
</dbReference>
<evidence type="ECO:0000313" key="3">
    <source>
        <dbReference type="Proteomes" id="UP000789423"/>
    </source>
</evidence>
<name>A0ABM8Y580_9BACI</name>
<dbReference type="Pfam" id="PF13472">
    <property type="entry name" value="Lipase_GDSL_2"/>
    <property type="match status" value="1"/>
</dbReference>
<accession>A0ABM8Y580</accession>
<dbReference type="InterPro" id="IPR036514">
    <property type="entry name" value="SGNH_hydro_sf"/>
</dbReference>
<dbReference type="PANTHER" id="PTHR30383:SF27">
    <property type="entry name" value="SPORE GERMINATION LIPASE LIPC"/>
    <property type="match status" value="1"/>
</dbReference>
<dbReference type="EMBL" id="CAKJTI010000001">
    <property type="protein sequence ID" value="CAG9610858.1"/>
    <property type="molecule type" value="Genomic_DNA"/>
</dbReference>
<keyword evidence="3" id="KW-1185">Reference proteome</keyword>
<sequence>MKKIILSALCLLLLIITFLYYEKNHETNVQKESPAATAPHWIDSQTDATLHHLVLGDSLAKGYGSTQGGYTQIASHTLEEQLQKQITVDNLAVNGLTTDGLLQMIQTEEVKQKIKDAHIITISIGGNNILHINRNVGIMEGMKLLNEEKDRFERDLQNIVKTIRMSNPNALLIFSELYNPLKLEDSIASYANVFLDSWNKTIYSISKENQPSFVLPIRKLLPTDQKDLLYDQVHPNDKGYEKIAESFAQQVLSYKVKLP</sequence>
<evidence type="ECO:0000313" key="2">
    <source>
        <dbReference type="EMBL" id="CAG9610858.1"/>
    </source>
</evidence>
<dbReference type="GO" id="GO:0016787">
    <property type="term" value="F:hydrolase activity"/>
    <property type="evidence" value="ECO:0007669"/>
    <property type="project" value="UniProtKB-KW"/>
</dbReference>
<dbReference type="Proteomes" id="UP000789423">
    <property type="component" value="Unassembled WGS sequence"/>
</dbReference>
<reference evidence="2 3" key="1">
    <citation type="submission" date="2021-10" db="EMBL/GenBank/DDBJ databases">
        <authorList>
            <person name="Criscuolo A."/>
        </authorList>
    </citation>
    <scope>NUCLEOTIDE SEQUENCE [LARGE SCALE GENOMIC DNA]</scope>
    <source>
        <strain evidence="3">CIP 111899</strain>
    </source>
</reference>
<comment type="caution">
    <text evidence="2">The sequence shown here is derived from an EMBL/GenBank/DDBJ whole genome shotgun (WGS) entry which is preliminary data.</text>
</comment>
<protein>
    <submittedName>
        <fullName evidence="2">Spore germination lipase LipC</fullName>
        <ecNumber evidence="2">3.-.-.-</ecNumber>
    </submittedName>
</protein>
<dbReference type="SUPFAM" id="SSF52266">
    <property type="entry name" value="SGNH hydrolase"/>
    <property type="match status" value="1"/>
</dbReference>
<gene>
    <name evidence="2" type="primary">lipC</name>
    <name evidence="2" type="ORF">BACCIP111899_00030</name>
</gene>
<evidence type="ECO:0000259" key="1">
    <source>
        <dbReference type="Pfam" id="PF13472"/>
    </source>
</evidence>
<dbReference type="Gene3D" id="3.40.50.1110">
    <property type="entry name" value="SGNH hydrolase"/>
    <property type="match status" value="1"/>
</dbReference>
<keyword evidence="2" id="KW-0378">Hydrolase</keyword>
<dbReference type="RefSeq" id="WP_230573225.1">
    <property type="nucleotide sequence ID" value="NZ_CAKJTI010000001.1"/>
</dbReference>
<dbReference type="EC" id="3.-.-.-" evidence="2"/>